<feature type="signal peptide" evidence="9">
    <location>
        <begin position="1"/>
        <end position="21"/>
    </location>
</feature>
<keyword evidence="4 8" id="KW-0378">Hydrolase</keyword>
<comment type="catalytic activity">
    <reaction evidence="1">
        <text>Random endo-hydrolysis of N-acetyl-beta-D-glucosaminide (1-&gt;4)-beta-linkages in chitin and chitodextrins.</text>
        <dbReference type="EC" id="3.2.1.14"/>
    </reaction>
</comment>
<dbReference type="SMART" id="SM00495">
    <property type="entry name" value="ChtBD3"/>
    <property type="match status" value="1"/>
</dbReference>
<reference evidence="12 13" key="1">
    <citation type="submission" date="2015-05" db="EMBL/GenBank/DDBJ databases">
        <authorList>
            <person name="Tang B."/>
            <person name="Yu Y."/>
        </authorList>
    </citation>
    <scope>NUCLEOTIDE SEQUENCE [LARGE SCALE GENOMIC DNA]</scope>
    <source>
        <strain evidence="12 13">DSM 7029</strain>
    </source>
</reference>
<dbReference type="PATRIC" id="fig|413882.6.peg.559"/>
<feature type="domain" description="Fibronectin type-III" evidence="10">
    <location>
        <begin position="91"/>
        <end position="177"/>
    </location>
</feature>
<evidence type="ECO:0000256" key="6">
    <source>
        <dbReference type="ARBA" id="ARBA00023277"/>
    </source>
</evidence>
<feature type="domain" description="Fibronectin type-III" evidence="10">
    <location>
        <begin position="182"/>
        <end position="270"/>
    </location>
</feature>
<evidence type="ECO:0000313" key="12">
    <source>
        <dbReference type="EMBL" id="AKJ27215.1"/>
    </source>
</evidence>
<comment type="similarity">
    <text evidence="2">Belongs to the glycosyl hydrolase 18 family. Chitinase class II subfamily.</text>
</comment>
<protein>
    <recommendedName>
        <fullName evidence="3">chitinase</fullName>
        <ecNumber evidence="3">3.2.1.14</ecNumber>
    </recommendedName>
</protein>
<keyword evidence="5" id="KW-0624">Polysaccharide degradation</keyword>
<dbReference type="EC" id="3.2.1.14" evidence="3"/>
<dbReference type="InterPro" id="IPR013783">
    <property type="entry name" value="Ig-like_fold"/>
</dbReference>
<dbReference type="STRING" id="413882.AAW51_0524"/>
<dbReference type="Gene3D" id="3.10.50.10">
    <property type="match status" value="1"/>
</dbReference>
<dbReference type="SMART" id="SM00636">
    <property type="entry name" value="Glyco_18"/>
    <property type="match status" value="1"/>
</dbReference>
<evidence type="ECO:0000256" key="4">
    <source>
        <dbReference type="ARBA" id="ARBA00022801"/>
    </source>
</evidence>
<accession>A0A0G3BKZ8</accession>
<dbReference type="InterPro" id="IPR029070">
    <property type="entry name" value="Chitinase_insertion_sf"/>
</dbReference>
<dbReference type="InterPro" id="IPR001223">
    <property type="entry name" value="Glyco_hydro18_cat"/>
</dbReference>
<organism evidence="12 13">
    <name type="scientific">Caldimonas brevitalea</name>
    <dbReference type="NCBI Taxonomy" id="413882"/>
    <lineage>
        <taxon>Bacteria</taxon>
        <taxon>Pseudomonadati</taxon>
        <taxon>Pseudomonadota</taxon>
        <taxon>Betaproteobacteria</taxon>
        <taxon>Burkholderiales</taxon>
        <taxon>Sphaerotilaceae</taxon>
        <taxon>Caldimonas</taxon>
    </lineage>
</organism>
<name>A0A0G3BKZ8_9BURK</name>
<dbReference type="SUPFAM" id="SSF49265">
    <property type="entry name" value="Fibronectin type III"/>
    <property type="match status" value="1"/>
</dbReference>
<dbReference type="PROSITE" id="PS01095">
    <property type="entry name" value="GH18_1"/>
    <property type="match status" value="1"/>
</dbReference>
<evidence type="ECO:0000259" key="10">
    <source>
        <dbReference type="PROSITE" id="PS50853"/>
    </source>
</evidence>
<dbReference type="Pfam" id="PF00704">
    <property type="entry name" value="Glyco_hydro_18"/>
    <property type="match status" value="1"/>
</dbReference>
<dbReference type="SUPFAM" id="SSF54556">
    <property type="entry name" value="Chitinase insertion domain"/>
    <property type="match status" value="1"/>
</dbReference>
<dbReference type="InterPro" id="IPR050314">
    <property type="entry name" value="Glycosyl_Hydrlase_18"/>
</dbReference>
<dbReference type="CDD" id="cd12215">
    <property type="entry name" value="ChiC_BD"/>
    <property type="match status" value="1"/>
</dbReference>
<evidence type="ECO:0000256" key="5">
    <source>
        <dbReference type="ARBA" id="ARBA00023024"/>
    </source>
</evidence>
<dbReference type="SMART" id="SM00060">
    <property type="entry name" value="FN3"/>
    <property type="match status" value="2"/>
</dbReference>
<keyword evidence="9" id="KW-0732">Signal</keyword>
<dbReference type="SUPFAM" id="SSF51445">
    <property type="entry name" value="(Trans)glycosidases"/>
    <property type="match status" value="1"/>
</dbReference>
<dbReference type="InterPro" id="IPR011583">
    <property type="entry name" value="Chitinase_II/V-like_cat"/>
</dbReference>
<evidence type="ECO:0000256" key="2">
    <source>
        <dbReference type="ARBA" id="ARBA00009121"/>
    </source>
</evidence>
<evidence type="ECO:0000256" key="9">
    <source>
        <dbReference type="SAM" id="SignalP"/>
    </source>
</evidence>
<evidence type="ECO:0000256" key="7">
    <source>
        <dbReference type="ARBA" id="ARBA00023295"/>
    </source>
</evidence>
<dbReference type="PROSITE" id="PS50853">
    <property type="entry name" value="FN3"/>
    <property type="match status" value="2"/>
</dbReference>
<evidence type="ECO:0000256" key="1">
    <source>
        <dbReference type="ARBA" id="ARBA00000822"/>
    </source>
</evidence>
<dbReference type="SUPFAM" id="SSF51055">
    <property type="entry name" value="Carbohydrate binding domain"/>
    <property type="match status" value="1"/>
</dbReference>
<dbReference type="Gene3D" id="2.60.40.10">
    <property type="entry name" value="Immunoglobulins"/>
    <property type="match status" value="2"/>
</dbReference>
<keyword evidence="6" id="KW-0119">Carbohydrate metabolism</keyword>
<dbReference type="Proteomes" id="UP000035352">
    <property type="component" value="Chromosome"/>
</dbReference>
<evidence type="ECO:0000313" key="13">
    <source>
        <dbReference type="Proteomes" id="UP000035352"/>
    </source>
</evidence>
<dbReference type="InterPro" id="IPR003610">
    <property type="entry name" value="CBM5/12"/>
</dbReference>
<dbReference type="GO" id="GO:0030246">
    <property type="term" value="F:carbohydrate binding"/>
    <property type="evidence" value="ECO:0007669"/>
    <property type="project" value="InterPro"/>
</dbReference>
<dbReference type="Pfam" id="PF00041">
    <property type="entry name" value="fn3"/>
    <property type="match status" value="2"/>
</dbReference>
<dbReference type="GO" id="GO:0006032">
    <property type="term" value="P:chitin catabolic process"/>
    <property type="evidence" value="ECO:0007669"/>
    <property type="project" value="UniProtKB-KW"/>
</dbReference>
<dbReference type="PANTHER" id="PTHR11177:SF317">
    <property type="entry name" value="CHITINASE 12-RELATED"/>
    <property type="match status" value="1"/>
</dbReference>
<dbReference type="InterPro" id="IPR017853">
    <property type="entry name" value="GH"/>
</dbReference>
<keyword evidence="5" id="KW-0146">Chitin degradation</keyword>
<dbReference type="CDD" id="cd06548">
    <property type="entry name" value="GH18_chitinase"/>
    <property type="match status" value="1"/>
</dbReference>
<keyword evidence="13" id="KW-1185">Reference proteome</keyword>
<dbReference type="GO" id="GO:0008843">
    <property type="term" value="F:endochitinase activity"/>
    <property type="evidence" value="ECO:0007669"/>
    <property type="project" value="UniProtKB-EC"/>
</dbReference>
<dbReference type="GO" id="GO:0005576">
    <property type="term" value="C:extracellular region"/>
    <property type="evidence" value="ECO:0007669"/>
    <property type="project" value="InterPro"/>
</dbReference>
<dbReference type="KEGG" id="pbh:AAW51_0524"/>
<dbReference type="Gene3D" id="3.20.20.80">
    <property type="entry name" value="Glycosidases"/>
    <property type="match status" value="1"/>
</dbReference>
<keyword evidence="7 8" id="KW-0326">Glycosidase</keyword>
<dbReference type="AlphaFoldDB" id="A0A0G3BKZ8"/>
<dbReference type="InterPro" id="IPR036116">
    <property type="entry name" value="FN3_sf"/>
</dbReference>
<dbReference type="PROSITE" id="PS51910">
    <property type="entry name" value="GH18_2"/>
    <property type="match status" value="1"/>
</dbReference>
<dbReference type="GO" id="GO:0008061">
    <property type="term" value="F:chitin binding"/>
    <property type="evidence" value="ECO:0007669"/>
    <property type="project" value="InterPro"/>
</dbReference>
<evidence type="ECO:0000259" key="11">
    <source>
        <dbReference type="PROSITE" id="PS51910"/>
    </source>
</evidence>
<dbReference type="Gene3D" id="2.10.10.20">
    <property type="entry name" value="Carbohydrate-binding module superfamily 5/12"/>
    <property type="match status" value="1"/>
</dbReference>
<evidence type="ECO:0000256" key="8">
    <source>
        <dbReference type="RuleBase" id="RU000489"/>
    </source>
</evidence>
<dbReference type="InterPro" id="IPR001579">
    <property type="entry name" value="Glyco_hydro_18_chit_AS"/>
</dbReference>
<dbReference type="GO" id="GO:0005975">
    <property type="term" value="P:carbohydrate metabolic process"/>
    <property type="evidence" value="ECO:0007669"/>
    <property type="project" value="InterPro"/>
</dbReference>
<gene>
    <name evidence="12" type="ORF">AAW51_0524</name>
</gene>
<dbReference type="CDD" id="cd00063">
    <property type="entry name" value="FN3"/>
    <property type="match status" value="2"/>
</dbReference>
<dbReference type="InterPro" id="IPR003961">
    <property type="entry name" value="FN3_dom"/>
</dbReference>
<dbReference type="RefSeq" id="WP_047193368.1">
    <property type="nucleotide sequence ID" value="NZ_CP011371.1"/>
</dbReference>
<sequence length="678" mass="71653">MRTPVRLFALAAFAVTGGAHAYDCSGLPQWAAADVYTGGKQVQLNQQAYQAKWWTQNQSPASNSGEWDVWKKLGACDDGGGGGDDKTPPSVPSGLKAGNIGATSITLGWSASTDAGSGLAGYDLYRGGQLVASPTGTSHTDTGLKAGTSYSYTVRARDKAGNASAQSAALLTSTASGPCTTAPTTPTGLTSPSHTSNSVNLAWKAVAAGPNCTVQYRVLQGGNTATQVPGTTATVGSLRPDTSYSFTVQAYNQAGSSQPSAPVTVRTDKGDQAGGGQNVLGYFAQWGIYGRGYTVKNIETSGSAPLLTHINYAFGNVRDNKCEVGVTMPSNADTGAGGDAFADYTKSFAADQSVDGVGDTWDQKLRGNWNQLKKLKAKYPKLKVLISLGGWTYSRGFSSAARPENRAAFVKSCIDAYIKGDLPVVEGAGGPGALAGVFDGIDIDWEYPVACGLSCGKPEDKENFTALLAEFRKQLDAVRPGLLLTIAAPGGVDKIRVMETNKIHTYLDFINVMTYDFHGAWDPTTNFHSALYGASGDPSTGDSKFYNTNDSLKAFLDAGVPARKLHIGIGFYGRGWTNVPNANNGLYQTGTAAPGTYEAGIEDYKVLKNLNWPSFVDPQSRAQWIYNGTTFWSFDTPAQITEKMGYAKSKGLGGAFFWEFTGDDSQATLLKAMRNGLR</sequence>
<dbReference type="InterPro" id="IPR036573">
    <property type="entry name" value="CBM_sf_5/12"/>
</dbReference>
<proteinExistence type="inferred from homology"/>
<dbReference type="EMBL" id="CP011371">
    <property type="protein sequence ID" value="AKJ27215.1"/>
    <property type="molecule type" value="Genomic_DNA"/>
</dbReference>
<dbReference type="PANTHER" id="PTHR11177">
    <property type="entry name" value="CHITINASE"/>
    <property type="match status" value="1"/>
</dbReference>
<evidence type="ECO:0000256" key="3">
    <source>
        <dbReference type="ARBA" id="ARBA00012729"/>
    </source>
</evidence>
<feature type="domain" description="GH18" evidence="11">
    <location>
        <begin position="277"/>
        <end position="678"/>
    </location>
</feature>
<feature type="chain" id="PRO_5002551682" description="chitinase" evidence="9">
    <location>
        <begin position="22"/>
        <end position="678"/>
    </location>
</feature>